<proteinExistence type="predicted"/>
<dbReference type="AlphaFoldDB" id="K3Y231"/>
<organism evidence="1 2">
    <name type="scientific">Setaria italica</name>
    <name type="common">Foxtail millet</name>
    <name type="synonym">Panicum italicum</name>
    <dbReference type="NCBI Taxonomy" id="4555"/>
    <lineage>
        <taxon>Eukaryota</taxon>
        <taxon>Viridiplantae</taxon>
        <taxon>Streptophyta</taxon>
        <taxon>Embryophyta</taxon>
        <taxon>Tracheophyta</taxon>
        <taxon>Spermatophyta</taxon>
        <taxon>Magnoliopsida</taxon>
        <taxon>Liliopsida</taxon>
        <taxon>Poales</taxon>
        <taxon>Poaceae</taxon>
        <taxon>PACMAD clade</taxon>
        <taxon>Panicoideae</taxon>
        <taxon>Panicodae</taxon>
        <taxon>Paniceae</taxon>
        <taxon>Cenchrinae</taxon>
        <taxon>Setaria</taxon>
    </lineage>
</organism>
<dbReference type="Gramene" id="KQL10053">
    <property type="protein sequence ID" value="KQL10053"/>
    <property type="gene ID" value="SETIT_008250mg"/>
</dbReference>
<evidence type="ECO:0000313" key="2">
    <source>
        <dbReference type="Proteomes" id="UP000004995"/>
    </source>
</evidence>
<evidence type="ECO:0000313" key="1">
    <source>
        <dbReference type="EnsemblPlants" id="KQL10053"/>
    </source>
</evidence>
<protein>
    <submittedName>
        <fullName evidence="1">Uncharacterized protein</fullName>
    </submittedName>
</protein>
<accession>K3Y231</accession>
<sequence>MAIRGSRYTASLCVKLSCHIIRCRFSFVMLL</sequence>
<name>K3Y231_SETIT</name>
<dbReference type="EMBL" id="AGNK02002307">
    <property type="status" value="NOT_ANNOTATED_CDS"/>
    <property type="molecule type" value="Genomic_DNA"/>
</dbReference>
<dbReference type="InParanoid" id="K3Y231"/>
<dbReference type="Proteomes" id="UP000004995">
    <property type="component" value="Unassembled WGS sequence"/>
</dbReference>
<reference evidence="1" key="2">
    <citation type="submission" date="2018-08" db="UniProtKB">
        <authorList>
            <consortium name="EnsemblPlants"/>
        </authorList>
    </citation>
    <scope>IDENTIFICATION</scope>
    <source>
        <strain evidence="1">Yugu1</strain>
    </source>
</reference>
<dbReference type="HOGENOM" id="CLU_3400093_0_0_1"/>
<dbReference type="EnsemblPlants" id="KQL10053">
    <property type="protein sequence ID" value="KQL10053"/>
    <property type="gene ID" value="SETIT_008250mg"/>
</dbReference>
<keyword evidence="2" id="KW-1185">Reference proteome</keyword>
<reference evidence="2" key="1">
    <citation type="journal article" date="2012" name="Nat. Biotechnol.">
        <title>Reference genome sequence of the model plant Setaria.</title>
        <authorList>
            <person name="Bennetzen J.L."/>
            <person name="Schmutz J."/>
            <person name="Wang H."/>
            <person name="Percifield R."/>
            <person name="Hawkins J."/>
            <person name="Pontaroli A.C."/>
            <person name="Estep M."/>
            <person name="Feng L."/>
            <person name="Vaughn J.N."/>
            <person name="Grimwood J."/>
            <person name="Jenkins J."/>
            <person name="Barry K."/>
            <person name="Lindquist E."/>
            <person name="Hellsten U."/>
            <person name="Deshpande S."/>
            <person name="Wang X."/>
            <person name="Wu X."/>
            <person name="Mitros T."/>
            <person name="Triplett J."/>
            <person name="Yang X."/>
            <person name="Ye C.Y."/>
            <person name="Mauro-Herrera M."/>
            <person name="Wang L."/>
            <person name="Li P."/>
            <person name="Sharma M."/>
            <person name="Sharma R."/>
            <person name="Ronald P.C."/>
            <person name="Panaud O."/>
            <person name="Kellogg E.A."/>
            <person name="Brutnell T.P."/>
            <person name="Doust A.N."/>
            <person name="Tuskan G.A."/>
            <person name="Rokhsar D."/>
            <person name="Devos K.M."/>
        </authorList>
    </citation>
    <scope>NUCLEOTIDE SEQUENCE [LARGE SCALE GENOMIC DNA]</scope>
    <source>
        <strain evidence="2">cv. Yugu1</strain>
    </source>
</reference>